<evidence type="ECO:0000313" key="6">
    <source>
        <dbReference type="Proteomes" id="UP000274756"/>
    </source>
</evidence>
<dbReference type="Proteomes" id="UP000274756">
    <property type="component" value="Unassembled WGS sequence"/>
</dbReference>
<evidence type="ECO:0000313" key="4">
    <source>
        <dbReference type="EMBL" id="VDN59111.1"/>
    </source>
</evidence>
<dbReference type="STRING" id="318479.A0A0N4UD94"/>
<dbReference type="InterPro" id="IPR026791">
    <property type="entry name" value="DOCK"/>
</dbReference>
<dbReference type="EMBL" id="UYYG01001176">
    <property type="protein sequence ID" value="VDN59111.1"/>
    <property type="molecule type" value="Genomic_DNA"/>
</dbReference>
<dbReference type="InterPro" id="IPR021816">
    <property type="entry name" value="DOCK_C/D_N"/>
</dbReference>
<keyword evidence="2" id="KW-1133">Transmembrane helix</keyword>
<feature type="transmembrane region" description="Helical" evidence="2">
    <location>
        <begin position="1004"/>
        <end position="1027"/>
    </location>
</feature>
<dbReference type="Pfam" id="PF14429">
    <property type="entry name" value="DOCK-C2"/>
    <property type="match status" value="1"/>
</dbReference>
<dbReference type="GO" id="GO:0005085">
    <property type="term" value="F:guanyl-nucleotide exchange factor activity"/>
    <property type="evidence" value="ECO:0007669"/>
    <property type="project" value="InterPro"/>
</dbReference>
<dbReference type="PANTHER" id="PTHR23317:SF76">
    <property type="entry name" value="LD20667P"/>
    <property type="match status" value="1"/>
</dbReference>
<dbReference type="Pfam" id="PF11878">
    <property type="entry name" value="DOCK_C-D_N"/>
    <property type="match status" value="1"/>
</dbReference>
<dbReference type="Proteomes" id="UP000038040">
    <property type="component" value="Unplaced"/>
</dbReference>
<reference evidence="7" key="1">
    <citation type="submission" date="2016-04" db="UniProtKB">
        <authorList>
            <consortium name="WormBaseParasite"/>
        </authorList>
    </citation>
    <scope>IDENTIFICATION</scope>
</reference>
<organism evidence="5 7">
    <name type="scientific">Dracunculus medinensis</name>
    <name type="common">Guinea worm</name>
    <dbReference type="NCBI Taxonomy" id="318479"/>
    <lineage>
        <taxon>Eukaryota</taxon>
        <taxon>Metazoa</taxon>
        <taxon>Ecdysozoa</taxon>
        <taxon>Nematoda</taxon>
        <taxon>Chromadorea</taxon>
        <taxon>Rhabditida</taxon>
        <taxon>Spirurina</taxon>
        <taxon>Dracunculoidea</taxon>
        <taxon>Dracunculidae</taxon>
        <taxon>Dracunculus</taxon>
    </lineage>
</organism>
<evidence type="ECO:0000259" key="3">
    <source>
        <dbReference type="PROSITE" id="PS51650"/>
    </source>
</evidence>
<evidence type="ECO:0000256" key="1">
    <source>
        <dbReference type="PROSITE-ProRule" id="PRU00983"/>
    </source>
</evidence>
<dbReference type="OrthoDB" id="47328at2759"/>
<dbReference type="PANTHER" id="PTHR23317">
    <property type="entry name" value="DEDICATOR OF CYTOKINESIS DOCK"/>
    <property type="match status" value="1"/>
</dbReference>
<reference evidence="4 6" key="2">
    <citation type="submission" date="2018-11" db="EMBL/GenBank/DDBJ databases">
        <authorList>
            <consortium name="Pathogen Informatics"/>
        </authorList>
    </citation>
    <scope>NUCLEOTIDE SEQUENCE [LARGE SCALE GENOMIC DNA]</scope>
</reference>
<name>A0A0N4UD94_DRAME</name>
<dbReference type="GO" id="GO:0007264">
    <property type="term" value="P:small GTPase-mediated signal transduction"/>
    <property type="evidence" value="ECO:0007669"/>
    <property type="project" value="InterPro"/>
</dbReference>
<proteinExistence type="inferred from homology"/>
<evidence type="ECO:0000313" key="5">
    <source>
        <dbReference type="Proteomes" id="UP000038040"/>
    </source>
</evidence>
<evidence type="ECO:0000313" key="7">
    <source>
        <dbReference type="WBParaSite" id="DME_0000528501-mRNA-1"/>
    </source>
</evidence>
<keyword evidence="2" id="KW-0812">Transmembrane</keyword>
<sequence>MSNVSQRAFASKRNKMTAADVRRHIMTGSLLLHPQNKESNNASCQSSHFVCFFMATLKLFFVLNLIEIVEPIDIEDLLAQRKNNSLYEHSNTAASPRRFTDFPSDDIEVRLVQRERFTVESPVPTAISDVDPIVKDIINTYDDDFSLVQRLYHQFSSGDAYIRMQMERPIIARSTQRQIYETEIERCLRRSASVVNDEQGVKRDSYGSHYSMDSMCTVGSSSGGIARDENICPHQLNSSASDPIVHGVIQRISTTQLDQINETRRLSGRHNLLINLLTPQVEADVVERRSPAPFPSEPSGQKLLIKILNLQLEPKFEPIFGSIALFDVKDKRKISENFYFDLNDDSLREMISRHVARVDDTSKCTQALFSINRAISDVFIVIKLEKILQPCDISDTCEPYIKEDVNKERLSQVARQYCDRLGAYRMPLGWVAIDLMRLLNGAQSLEKNDTSSLGTGALQQSLVRSEAEYLSISPVPFCDTDSIISADRVSCSTLGTFRRIGSATSSTVFINNQKSRTPLQKRKAAAVYYGQVDAISAAESIELLGKESNFDASSFAGLQPLLLNLNSFFRQEADRLSDEDLCKMLAESRKGGSKIARLKTFPVSLKMEISKGNRESLMRFTPELLRVHPYVSGNTSDMVKEVVEFPGKGVYTVNAFYRNLLFVYPRYVNLSSRSGARNISIRVELMDSHEHPVHSLFGKSSCTAIMEEEVEMPIGYSWIPLYKEGHLQTGDFILPIALERLPMSYGYLSPEVNLPNIKWLEGHKPLFNVTLEAVSTVHTQDRHIDAFLHAYQSLVSSNNPSICEENLKILIRGLIKARPEPMVAFLYIIMDKLLGLIANPPFSAAVSAVCFEVLGQLVKICTVLLDGFSDAHGRSSLLTTYIHYHKISLKGEIFILLRSNLELHGTYNRHNSRMDHSSQSSDSSESRQLIDLISRCLMDILDHGTGYLKNFWSEFSEDFERSTFMKASGEDDMKGASTKLMHEEIVLQWVTSCSAAREMAFLNAWFFLELMANFFSYLFYLIYVQFLKTSIKNVKSMAEYLSISNRLYLPRKLRFSETFIQDLNVLSFAIIAEVIARAAKDPRQAKCISASWAFFLRDSFSLMDRSYIMNLIRVFNRDLATKISSSSDPLTITLMLIKLDFIRIVSSHEHFIMLNIPFATVPLSMTTSHSGVIVIGSSDGMSITRNICQAVAPQVHPHSPSNSSLCSRSSSQVAESHGSIGSLELTPEFRSRHFLIGLALADLAAVLETSSDLLHARAITLIRNLLSTHEADSRLLDPSVKARVASLYLPLIGIVLDASAQLYDPYWKGLSTRNSVCYGISNSISRPYNEGDGTATLNDKLMLAIGGMNISSPTSPQIDRLVIPVVRPILSSECTRQLLACFCWTLKNMERQVLRHWICDLIPHRLSLFLDVLQLSVSCFEYKCAITTMVNNEIAEENNWGKSDDVGVEQFTSKELMKKKSRNCENEGIRWRKENNDKDSWKRNSIGDQLNEENATVNDDEATLEASLCTEIPLIVLDTLELILRIVSIPGSDQLFFVLSSVLRILMHMLACNQSVETLENIFASQRAIVIKYPDLLFEQETEQCAELCLHLLRHCASRLPMIRSQVIFTHSFFCIQGFKKVQYGKVVSAVREKYHLYFKKLLLL</sequence>
<dbReference type="InterPro" id="IPR027007">
    <property type="entry name" value="C2_DOCK-type_domain"/>
</dbReference>
<feature type="domain" description="C2 DOCK-type" evidence="3">
    <location>
        <begin position="699"/>
        <end position="774"/>
    </location>
</feature>
<dbReference type="PROSITE" id="PS51650">
    <property type="entry name" value="C2_DOCK"/>
    <property type="match status" value="1"/>
</dbReference>
<keyword evidence="2" id="KW-0472">Membrane</keyword>
<keyword evidence="6" id="KW-1185">Reference proteome</keyword>
<protein>
    <submittedName>
        <fullName evidence="7">C2 DOCK-type domain-containing protein</fullName>
    </submittedName>
</protein>
<dbReference type="WBParaSite" id="DME_0000528501-mRNA-1">
    <property type="protein sequence ID" value="DME_0000528501-mRNA-1"/>
    <property type="gene ID" value="DME_0000528501"/>
</dbReference>
<comment type="similarity">
    <text evidence="1">Belongs to the DOCK family.</text>
</comment>
<gene>
    <name evidence="4" type="ORF">DME_LOCUS9084</name>
</gene>
<evidence type="ECO:0000256" key="2">
    <source>
        <dbReference type="SAM" id="Phobius"/>
    </source>
</evidence>
<accession>A0A0N4UD94</accession>
<dbReference type="AlphaFoldDB" id="A0A0N4UD94"/>